<keyword evidence="8" id="KW-1185">Reference proteome</keyword>
<feature type="transmembrane region" description="Helical" evidence="6">
    <location>
        <begin position="52"/>
        <end position="73"/>
    </location>
</feature>
<evidence type="ECO:0000256" key="6">
    <source>
        <dbReference type="SAM" id="Phobius"/>
    </source>
</evidence>
<comment type="caution">
    <text evidence="7">The sequence shown here is derived from an EMBL/GenBank/DDBJ whole genome shotgun (WGS) entry which is preliminary data.</text>
</comment>
<dbReference type="GO" id="GO:0055085">
    <property type="term" value="P:transmembrane transport"/>
    <property type="evidence" value="ECO:0007669"/>
    <property type="project" value="InterPro"/>
</dbReference>
<dbReference type="InterPro" id="IPR005495">
    <property type="entry name" value="LptG/LptF_permease"/>
</dbReference>
<dbReference type="EMBL" id="BJUZ01000002">
    <property type="protein sequence ID" value="GEK94296.1"/>
    <property type="molecule type" value="Genomic_DNA"/>
</dbReference>
<evidence type="ECO:0000313" key="7">
    <source>
        <dbReference type="EMBL" id="GEK94296.1"/>
    </source>
</evidence>
<reference evidence="7 8" key="1">
    <citation type="submission" date="2019-07" db="EMBL/GenBank/DDBJ databases">
        <title>Whole genome shotgun sequence of Gluconobacter wancherniae NBRC 103581.</title>
        <authorList>
            <person name="Hosoyama A."/>
            <person name="Uohara A."/>
            <person name="Ohji S."/>
            <person name="Ichikawa N."/>
        </authorList>
    </citation>
    <scope>NUCLEOTIDE SEQUENCE [LARGE SCALE GENOMIC DNA]</scope>
    <source>
        <strain evidence="7 8">NBRC 103581</strain>
    </source>
</reference>
<gene>
    <name evidence="7" type="ORF">GWA01_20660</name>
</gene>
<dbReference type="InterPro" id="IPR030923">
    <property type="entry name" value="LptG"/>
</dbReference>
<proteinExistence type="predicted"/>
<dbReference type="GO" id="GO:0015920">
    <property type="term" value="P:lipopolysaccharide transport"/>
    <property type="evidence" value="ECO:0007669"/>
    <property type="project" value="TreeGrafter"/>
</dbReference>
<evidence type="ECO:0000256" key="2">
    <source>
        <dbReference type="ARBA" id="ARBA00022475"/>
    </source>
</evidence>
<feature type="transmembrane region" description="Helical" evidence="6">
    <location>
        <begin position="350"/>
        <end position="371"/>
    </location>
</feature>
<dbReference type="AlphaFoldDB" id="A0A511B1H2"/>
<dbReference type="PANTHER" id="PTHR33529:SF2">
    <property type="entry name" value="LIPOPOLYSACCHARIDE EXPORT SYSTEM PERMEASE PROTEIN LPTG"/>
    <property type="match status" value="1"/>
</dbReference>
<dbReference type="Pfam" id="PF03739">
    <property type="entry name" value="LptF_LptG"/>
    <property type="match status" value="1"/>
</dbReference>
<accession>A0A511B1H2</accession>
<dbReference type="PANTHER" id="PTHR33529">
    <property type="entry name" value="SLR0882 PROTEIN-RELATED"/>
    <property type="match status" value="1"/>
</dbReference>
<feature type="transmembrane region" description="Helical" evidence="6">
    <location>
        <begin position="93"/>
        <end position="119"/>
    </location>
</feature>
<evidence type="ECO:0000256" key="3">
    <source>
        <dbReference type="ARBA" id="ARBA00022692"/>
    </source>
</evidence>
<sequence length="407" mass="44210">MDRRLIDTEELAMNSSPLSRISGILGTLRLVRSNEPHVGFSTTLAIYIARHFMLSTMAMICALTGLVSLFDFIDLLRRTATRPNVPTTLVLEIAALHIPYYVMYVLPFGMLLGGIVCFSRLTRSSELIVARAAGISAWQFLASPLACALFTGLLTTTGISALSSAMYRQAEILDQTYLRTGGGPMTMSGGALWLRQSDESLAPHGVAIIHARDMHMANNTINVSDVTIFRLDDHDHLLMRVETPQGFLAKKEWHFQDAMNLKPDHFPVKIGQLILPSDLTVERIQESFASPDTLSVWTLPGFIALLQRSGFPSIRHRLHFQSLLALPILAGTMALVSAGFSMRPARRGGVARMLGSGIAAGFALFTVSKVAEQFGRSGALPPVLAAWAPTGAGLCLAVALLLHMEDG</sequence>
<keyword evidence="2" id="KW-1003">Cell membrane</keyword>
<keyword evidence="5 6" id="KW-0472">Membrane</keyword>
<dbReference type="GO" id="GO:0043190">
    <property type="term" value="C:ATP-binding cassette (ABC) transporter complex"/>
    <property type="evidence" value="ECO:0007669"/>
    <property type="project" value="InterPro"/>
</dbReference>
<evidence type="ECO:0000256" key="5">
    <source>
        <dbReference type="ARBA" id="ARBA00023136"/>
    </source>
</evidence>
<evidence type="ECO:0000256" key="1">
    <source>
        <dbReference type="ARBA" id="ARBA00004651"/>
    </source>
</evidence>
<dbReference type="NCBIfam" id="TIGR04408">
    <property type="entry name" value="LptG_lptG"/>
    <property type="match status" value="1"/>
</dbReference>
<feature type="transmembrane region" description="Helical" evidence="6">
    <location>
        <begin position="383"/>
        <end position="402"/>
    </location>
</feature>
<protein>
    <submittedName>
        <fullName evidence="7">LPS export ABC transporter permease LptG</fullName>
    </submittedName>
</protein>
<keyword evidence="4 6" id="KW-1133">Transmembrane helix</keyword>
<feature type="transmembrane region" description="Helical" evidence="6">
    <location>
        <begin position="318"/>
        <end position="338"/>
    </location>
</feature>
<organism evidence="7 8">
    <name type="scientific">Gluconobacter wancherniae NBRC 103581</name>
    <dbReference type="NCBI Taxonomy" id="656744"/>
    <lineage>
        <taxon>Bacteria</taxon>
        <taxon>Pseudomonadati</taxon>
        <taxon>Pseudomonadota</taxon>
        <taxon>Alphaproteobacteria</taxon>
        <taxon>Acetobacterales</taxon>
        <taxon>Acetobacteraceae</taxon>
        <taxon>Gluconobacter</taxon>
    </lineage>
</organism>
<comment type="subcellular location">
    <subcellularLocation>
        <location evidence="1">Cell membrane</location>
        <topology evidence="1">Multi-pass membrane protein</topology>
    </subcellularLocation>
</comment>
<feature type="transmembrane region" description="Helical" evidence="6">
    <location>
        <begin position="140"/>
        <end position="162"/>
    </location>
</feature>
<name>A0A511B1H2_9PROT</name>
<dbReference type="Proteomes" id="UP000321230">
    <property type="component" value="Unassembled WGS sequence"/>
</dbReference>
<evidence type="ECO:0000256" key="4">
    <source>
        <dbReference type="ARBA" id="ARBA00022989"/>
    </source>
</evidence>
<keyword evidence="3 6" id="KW-0812">Transmembrane</keyword>
<evidence type="ECO:0000313" key="8">
    <source>
        <dbReference type="Proteomes" id="UP000321230"/>
    </source>
</evidence>